<name>A0A602Z6B9_SALET</name>
<evidence type="ECO:0000313" key="3">
    <source>
        <dbReference type="Proteomes" id="UP000839894"/>
    </source>
</evidence>
<evidence type="ECO:0000313" key="2">
    <source>
        <dbReference type="EMBL" id="ECT8498419.1"/>
    </source>
</evidence>
<proteinExistence type="predicted"/>
<dbReference type="Gene3D" id="1.10.10.2910">
    <property type="match status" value="1"/>
</dbReference>
<dbReference type="InterPro" id="IPR052345">
    <property type="entry name" value="Rad_response_metalloprotease"/>
</dbReference>
<feature type="domain" description="IrrE N-terminal-like" evidence="1">
    <location>
        <begin position="31"/>
        <end position="155"/>
    </location>
</feature>
<dbReference type="PANTHER" id="PTHR43236:SF2">
    <property type="entry name" value="BLL0069 PROTEIN"/>
    <property type="match status" value="1"/>
</dbReference>
<sequence>MPVKAARRLLASVWDGKTSLNLPIDPRVMAKKEGVRVIADSALSADSISGEFNFENGVPVIRYNPNDSVKRQRFTIAHELGHFALNHGHAFRDNKKNFSLNNFDLQEVAANKFAAELLMPEIAVRILVNKRKITDIEELARLFDVSVIAIKYRLEKLGFL</sequence>
<dbReference type="Pfam" id="PF06114">
    <property type="entry name" value="Peptidase_M78"/>
    <property type="match status" value="1"/>
</dbReference>
<protein>
    <submittedName>
        <fullName evidence="2">ImmA/IrrE family metallo-endopeptidase</fullName>
    </submittedName>
</protein>
<organism evidence="2 3">
    <name type="scientific">Salmonella enterica subsp. enterica serovar Pensacola</name>
    <dbReference type="NCBI Taxonomy" id="34042"/>
    <lineage>
        <taxon>Bacteria</taxon>
        <taxon>Pseudomonadati</taxon>
        <taxon>Pseudomonadota</taxon>
        <taxon>Gammaproteobacteria</taxon>
        <taxon>Enterobacterales</taxon>
        <taxon>Enterobacteriaceae</taxon>
        <taxon>Salmonella</taxon>
    </lineage>
</organism>
<dbReference type="InterPro" id="IPR010359">
    <property type="entry name" value="IrrE_HExxH"/>
</dbReference>
<dbReference type="PANTHER" id="PTHR43236">
    <property type="entry name" value="ANTITOXIN HIGA1"/>
    <property type="match status" value="1"/>
</dbReference>
<reference evidence="2 3" key="1">
    <citation type="submission" date="2018-07" db="EMBL/GenBank/DDBJ databases">
        <authorList>
            <consortium name="PulseNet: The National Subtyping Network for Foodborne Disease Surveillance"/>
            <person name="Tarr C.L."/>
            <person name="Trees E."/>
            <person name="Katz L.S."/>
            <person name="Carleton-Romer H.A."/>
            <person name="Stroika S."/>
            <person name="Kucerova Z."/>
            <person name="Roache K.F."/>
            <person name="Sabol A.L."/>
            <person name="Besser J."/>
            <person name="Gerner-Smidt P."/>
        </authorList>
    </citation>
    <scope>NUCLEOTIDE SEQUENCE [LARGE SCALE GENOMIC DNA]</scope>
    <source>
        <strain evidence="2 3">PNUSAS006183</strain>
    </source>
</reference>
<evidence type="ECO:0000259" key="1">
    <source>
        <dbReference type="Pfam" id="PF06114"/>
    </source>
</evidence>
<dbReference type="EMBL" id="AAKOBS010000028">
    <property type="protein sequence ID" value="ECT8498419.1"/>
    <property type="molecule type" value="Genomic_DNA"/>
</dbReference>
<accession>A0A602Z6B9</accession>
<comment type="caution">
    <text evidence="2">The sequence shown here is derived from an EMBL/GenBank/DDBJ whole genome shotgun (WGS) entry which is preliminary data.</text>
</comment>
<gene>
    <name evidence="2" type="ORF">BWQ27_20090</name>
</gene>
<dbReference type="Proteomes" id="UP000839894">
    <property type="component" value="Unassembled WGS sequence"/>
</dbReference>
<dbReference type="AlphaFoldDB" id="A0A602Z6B9"/>